<feature type="transmembrane region" description="Helical" evidence="1">
    <location>
        <begin position="20"/>
        <end position="42"/>
    </location>
</feature>
<dbReference type="Proteomes" id="UP000177328">
    <property type="component" value="Unassembled WGS sequence"/>
</dbReference>
<dbReference type="Pfam" id="PF04350">
    <property type="entry name" value="PilO"/>
    <property type="match status" value="1"/>
</dbReference>
<dbReference type="Gene3D" id="3.30.70.60">
    <property type="match status" value="1"/>
</dbReference>
<keyword evidence="1" id="KW-0472">Membrane</keyword>
<name>A0A1F5KHC4_9BACT</name>
<comment type="caution">
    <text evidence="2">The sequence shown here is derived from an EMBL/GenBank/DDBJ whole genome shotgun (WGS) entry which is preliminary data.</text>
</comment>
<reference evidence="2 3" key="1">
    <citation type="journal article" date="2016" name="Nat. Commun.">
        <title>Thousands of microbial genomes shed light on interconnected biogeochemical processes in an aquifer system.</title>
        <authorList>
            <person name="Anantharaman K."/>
            <person name="Brown C.T."/>
            <person name="Hug L.A."/>
            <person name="Sharon I."/>
            <person name="Castelle C.J."/>
            <person name="Probst A.J."/>
            <person name="Thomas B.C."/>
            <person name="Singh A."/>
            <person name="Wilkins M.J."/>
            <person name="Karaoz U."/>
            <person name="Brodie E.L."/>
            <person name="Williams K.H."/>
            <person name="Hubbard S.S."/>
            <person name="Banfield J.F."/>
        </authorList>
    </citation>
    <scope>NUCLEOTIDE SEQUENCE [LARGE SCALE GENOMIC DNA]</scope>
</reference>
<dbReference type="GO" id="GO:0043683">
    <property type="term" value="P:type IV pilus assembly"/>
    <property type="evidence" value="ECO:0007669"/>
    <property type="project" value="InterPro"/>
</dbReference>
<keyword evidence="1" id="KW-0812">Transmembrane</keyword>
<dbReference type="EMBL" id="MFDD01000014">
    <property type="protein sequence ID" value="OGE40011.1"/>
    <property type="molecule type" value="Genomic_DNA"/>
</dbReference>
<accession>A0A1F5KHC4</accession>
<dbReference type="GO" id="GO:0043107">
    <property type="term" value="P:type IV pilus-dependent motility"/>
    <property type="evidence" value="ECO:0007669"/>
    <property type="project" value="InterPro"/>
</dbReference>
<dbReference type="InterPro" id="IPR007445">
    <property type="entry name" value="PilO"/>
</dbReference>
<protein>
    <submittedName>
        <fullName evidence="2">Uncharacterized protein</fullName>
    </submittedName>
</protein>
<gene>
    <name evidence="2" type="ORF">A3D25_04385</name>
</gene>
<sequence length="200" mass="22260">MNPYYSRYYTFVKPLLRNKYVQSYSSITFSLVLIIVFVIFAIKPTLVTIIALERSIDQQTQVLQELKDKGVNLSRGKDNYLSLDRDLRNTMENLIPNTTDVTGIISSLNNLSLAGQASVSGIQVQPTELTIKGKVLKKNSTLAEVFFTLNILTTYQQAVSFLDALVTSPRLFAIDSISMGARKDTDGLLVTINGRAFVLP</sequence>
<evidence type="ECO:0000313" key="3">
    <source>
        <dbReference type="Proteomes" id="UP000177328"/>
    </source>
</evidence>
<evidence type="ECO:0000256" key="1">
    <source>
        <dbReference type="SAM" id="Phobius"/>
    </source>
</evidence>
<dbReference type="AlphaFoldDB" id="A0A1F5KHC4"/>
<organism evidence="2 3">
    <name type="scientific">Candidatus Daviesbacteria bacterium RIFCSPHIGHO2_02_FULL_43_12</name>
    <dbReference type="NCBI Taxonomy" id="1797776"/>
    <lineage>
        <taxon>Bacteria</taxon>
        <taxon>Candidatus Daviesiibacteriota</taxon>
    </lineage>
</organism>
<dbReference type="InterPro" id="IPR014717">
    <property type="entry name" value="Transl_elong_EF1B/ribsomal_bS6"/>
</dbReference>
<evidence type="ECO:0000313" key="2">
    <source>
        <dbReference type="EMBL" id="OGE40011.1"/>
    </source>
</evidence>
<proteinExistence type="predicted"/>
<keyword evidence="1" id="KW-1133">Transmembrane helix</keyword>